<comment type="caution">
    <text evidence="4">The sequence shown here is derived from an EMBL/GenBank/DDBJ whole genome shotgun (WGS) entry which is preliminary data.</text>
</comment>
<accession>A0AAE4RWR0</accession>
<dbReference type="Proteomes" id="UP001181347">
    <property type="component" value="Unassembled WGS sequence"/>
</dbReference>
<dbReference type="InterPro" id="IPR056792">
    <property type="entry name" value="PRC_RimM"/>
</dbReference>
<dbReference type="EMBL" id="JAWDES010000005">
    <property type="protein sequence ID" value="MDU0259753.1"/>
    <property type="molecule type" value="Genomic_DNA"/>
</dbReference>
<feature type="domain" description="Ribosome maturation factor RimM PRC barrel" evidence="3">
    <location>
        <begin position="179"/>
        <end position="229"/>
    </location>
</feature>
<dbReference type="SUPFAM" id="SSF50447">
    <property type="entry name" value="Translation proteins"/>
    <property type="match status" value="1"/>
</dbReference>
<feature type="compositionally biased region" description="Low complexity" evidence="2">
    <location>
        <begin position="135"/>
        <end position="166"/>
    </location>
</feature>
<gene>
    <name evidence="1" type="primary">rimM</name>
    <name evidence="4" type="ORF">RVH17_06445</name>
</gene>
<keyword evidence="1" id="KW-0690">Ribosome biogenesis</keyword>
<reference evidence="4" key="1">
    <citation type="submission" date="2023-10" db="EMBL/GenBank/DDBJ databases">
        <title>Genome Sequence of the Bacteria from From Gut Wall in Crohn's Disease.</title>
        <authorList>
            <person name="Rodriguez-Palacios A."/>
        </authorList>
    </citation>
    <scope>NUCLEOTIDE SEQUENCE</scope>
    <source>
        <strain evidence="4">CavFT-hAR58</strain>
    </source>
</reference>
<evidence type="ECO:0000313" key="4">
    <source>
        <dbReference type="EMBL" id="MDU0259753.1"/>
    </source>
</evidence>
<dbReference type="InterPro" id="IPR009000">
    <property type="entry name" value="Transl_B-barrel_sf"/>
</dbReference>
<evidence type="ECO:0000313" key="5">
    <source>
        <dbReference type="Proteomes" id="UP001181347"/>
    </source>
</evidence>
<evidence type="ECO:0000259" key="3">
    <source>
        <dbReference type="Pfam" id="PF24986"/>
    </source>
</evidence>
<dbReference type="RefSeq" id="WP_237959028.1">
    <property type="nucleotide sequence ID" value="NZ_DBFJTA010000065.1"/>
</dbReference>
<sequence length="232" mass="24994">MSVSIPAGRINKLFGTDGGVMLSLYADFPADFDTDTPLLVTIDALEVPLWCERFERRGASGAVAAFADFDTERRAQELLGLEFRIRYDEKDDDEFYMEDLIGFAVTGFEMRHGGTENNGNNSDNSGSNGSGNSGGNDDTCNGSSNSDGNNDTCNDDVSSNDNANANNGGGTPPAGQFAGWVADYYDSEANPLFELEIGGRRVLVPAAEEFIAHIDFEGRTMKMILPEGLIDL</sequence>
<comment type="subunit">
    <text evidence="1">Binds ribosomal protein uS19.</text>
</comment>
<proteinExistence type="inferred from homology"/>
<dbReference type="GO" id="GO:0042274">
    <property type="term" value="P:ribosomal small subunit biogenesis"/>
    <property type="evidence" value="ECO:0007669"/>
    <property type="project" value="UniProtKB-UniRule"/>
</dbReference>
<keyword evidence="1" id="KW-0143">Chaperone</keyword>
<comment type="subcellular location">
    <subcellularLocation>
        <location evidence="1">Cytoplasm</location>
    </subcellularLocation>
</comment>
<dbReference type="Pfam" id="PF24986">
    <property type="entry name" value="PRC_RimM"/>
    <property type="match status" value="1"/>
</dbReference>
<comment type="function">
    <text evidence="1">An accessory protein needed during the final step in the assembly of 30S ribosomal subunit, possibly for assembly of the head region. Essential for efficient processing of 16S rRNA. May be needed both before and after RbfA during the maturation of 16S rRNA. It has affinity for free ribosomal 30S subunits but not for 70S ribosomes.</text>
</comment>
<dbReference type="InterPro" id="IPR036976">
    <property type="entry name" value="RimM_N_sf"/>
</dbReference>
<keyword evidence="1" id="KW-0963">Cytoplasm</keyword>
<name>A0AAE4RWR0_9BACT</name>
<dbReference type="InterPro" id="IPR011961">
    <property type="entry name" value="RimM"/>
</dbReference>
<evidence type="ECO:0000256" key="2">
    <source>
        <dbReference type="SAM" id="MobiDB-lite"/>
    </source>
</evidence>
<comment type="domain">
    <text evidence="1">The PRC barrel domain binds ribosomal protein uS19.</text>
</comment>
<dbReference type="InterPro" id="IPR011033">
    <property type="entry name" value="PRC_barrel-like_sf"/>
</dbReference>
<protein>
    <recommendedName>
        <fullName evidence="1">Ribosome maturation factor RimM</fullName>
    </recommendedName>
</protein>
<dbReference type="GO" id="GO:0005840">
    <property type="term" value="C:ribosome"/>
    <property type="evidence" value="ECO:0007669"/>
    <property type="project" value="InterPro"/>
</dbReference>
<keyword evidence="1" id="KW-0698">rRNA processing</keyword>
<organism evidence="4 5">
    <name type="scientific">Alistipes finegoldii</name>
    <dbReference type="NCBI Taxonomy" id="214856"/>
    <lineage>
        <taxon>Bacteria</taxon>
        <taxon>Pseudomonadati</taxon>
        <taxon>Bacteroidota</taxon>
        <taxon>Bacteroidia</taxon>
        <taxon>Bacteroidales</taxon>
        <taxon>Rikenellaceae</taxon>
        <taxon>Alistipes</taxon>
    </lineage>
</organism>
<feature type="region of interest" description="Disordered" evidence="2">
    <location>
        <begin position="114"/>
        <end position="171"/>
    </location>
</feature>
<dbReference type="SUPFAM" id="SSF50346">
    <property type="entry name" value="PRC-barrel domain"/>
    <property type="match status" value="1"/>
</dbReference>
<feature type="compositionally biased region" description="Low complexity" evidence="2">
    <location>
        <begin position="117"/>
        <end position="127"/>
    </location>
</feature>
<dbReference type="Gene3D" id="2.30.30.240">
    <property type="entry name" value="PRC-barrel domain"/>
    <property type="match status" value="1"/>
</dbReference>
<dbReference type="GO" id="GO:0043022">
    <property type="term" value="F:ribosome binding"/>
    <property type="evidence" value="ECO:0007669"/>
    <property type="project" value="InterPro"/>
</dbReference>
<dbReference type="Gene3D" id="2.40.30.60">
    <property type="entry name" value="RimM"/>
    <property type="match status" value="1"/>
</dbReference>
<dbReference type="HAMAP" id="MF_00014">
    <property type="entry name" value="Ribosome_mat_RimM"/>
    <property type="match status" value="1"/>
</dbReference>
<evidence type="ECO:0000256" key="1">
    <source>
        <dbReference type="HAMAP-Rule" id="MF_00014"/>
    </source>
</evidence>
<dbReference type="GO" id="GO:0005737">
    <property type="term" value="C:cytoplasm"/>
    <property type="evidence" value="ECO:0007669"/>
    <property type="project" value="UniProtKB-SubCell"/>
</dbReference>
<comment type="similarity">
    <text evidence="1">Belongs to the RimM family.</text>
</comment>
<dbReference type="AlphaFoldDB" id="A0AAE4RWR0"/>
<dbReference type="GO" id="GO:0006364">
    <property type="term" value="P:rRNA processing"/>
    <property type="evidence" value="ECO:0007669"/>
    <property type="project" value="UniProtKB-UniRule"/>
</dbReference>